<evidence type="ECO:0000313" key="2">
    <source>
        <dbReference type="EMBL" id="KKN11893.1"/>
    </source>
</evidence>
<dbReference type="GO" id="GO:0015074">
    <property type="term" value="P:DNA integration"/>
    <property type="evidence" value="ECO:0007669"/>
    <property type="project" value="InterPro"/>
</dbReference>
<dbReference type="Gene3D" id="1.10.443.10">
    <property type="entry name" value="Intergrase catalytic core"/>
    <property type="match status" value="1"/>
</dbReference>
<proteinExistence type="predicted"/>
<dbReference type="AlphaFoldDB" id="A0A0F9R347"/>
<accession>A0A0F9R347</accession>
<protein>
    <submittedName>
        <fullName evidence="2">Uncharacterized protein</fullName>
    </submittedName>
</protein>
<dbReference type="InterPro" id="IPR011010">
    <property type="entry name" value="DNA_brk_join_enz"/>
</dbReference>
<gene>
    <name evidence="2" type="ORF">LCGC14_1021920</name>
</gene>
<keyword evidence="1" id="KW-0233">DNA recombination</keyword>
<dbReference type="EMBL" id="LAZR01004090">
    <property type="protein sequence ID" value="KKN11893.1"/>
    <property type="molecule type" value="Genomic_DNA"/>
</dbReference>
<reference evidence="2" key="1">
    <citation type="journal article" date="2015" name="Nature">
        <title>Complex archaea that bridge the gap between prokaryotes and eukaryotes.</title>
        <authorList>
            <person name="Spang A."/>
            <person name="Saw J.H."/>
            <person name="Jorgensen S.L."/>
            <person name="Zaremba-Niedzwiedzka K."/>
            <person name="Martijn J."/>
            <person name="Lind A.E."/>
            <person name="van Eijk R."/>
            <person name="Schleper C."/>
            <person name="Guy L."/>
            <person name="Ettema T.J."/>
        </authorList>
    </citation>
    <scope>NUCLEOTIDE SEQUENCE</scope>
</reference>
<name>A0A0F9R347_9ZZZZ</name>
<dbReference type="GO" id="GO:0006310">
    <property type="term" value="P:DNA recombination"/>
    <property type="evidence" value="ECO:0007669"/>
    <property type="project" value="UniProtKB-KW"/>
</dbReference>
<dbReference type="InterPro" id="IPR013762">
    <property type="entry name" value="Integrase-like_cat_sf"/>
</dbReference>
<organism evidence="2">
    <name type="scientific">marine sediment metagenome</name>
    <dbReference type="NCBI Taxonomy" id="412755"/>
    <lineage>
        <taxon>unclassified sequences</taxon>
        <taxon>metagenomes</taxon>
        <taxon>ecological metagenomes</taxon>
    </lineage>
</organism>
<dbReference type="CDD" id="cd00397">
    <property type="entry name" value="DNA_BRE_C"/>
    <property type="match status" value="1"/>
</dbReference>
<dbReference type="SUPFAM" id="SSF56349">
    <property type="entry name" value="DNA breaking-rejoining enzymes"/>
    <property type="match status" value="1"/>
</dbReference>
<sequence>MLEKTKLEYIRLANTFIKRNLLNKNIQLTEKNIRQALIAVATKHRPAYWRRLRCALVTQQREAGFFKTAHKLRMIVNPVTNPDSQPELKAQKKQKQKRCKTVRKEEHFLLKSHLKAKKDHSLLAVIEIARILGCRPIEMLSLQFREGNQVKITGAKKTENGLRGLDRTITLTAKQHEIVQTAFLALHEQRSCLQIEKEVYIKRLQGRLATVTKNLWPKRKHRITLYSYRHLMGSDLKASGMNRIEIAAIMGHQSVDSVDVYGNSKTSQRKPTITATAESITEVRKTSLKTPLYQIKTKKQSLKQRILTSISHTTQARL</sequence>
<comment type="caution">
    <text evidence="2">The sequence shown here is derived from an EMBL/GenBank/DDBJ whole genome shotgun (WGS) entry which is preliminary data.</text>
</comment>
<dbReference type="GO" id="GO:0003677">
    <property type="term" value="F:DNA binding"/>
    <property type="evidence" value="ECO:0007669"/>
    <property type="project" value="InterPro"/>
</dbReference>
<evidence type="ECO:0000256" key="1">
    <source>
        <dbReference type="ARBA" id="ARBA00023172"/>
    </source>
</evidence>